<proteinExistence type="predicted"/>
<keyword evidence="2" id="KW-0472">Membrane</keyword>
<dbReference type="RefSeq" id="WP_235058773.1">
    <property type="nucleotide sequence ID" value="NZ_JAKFHA010000070.1"/>
</dbReference>
<sequence>MSTVSHGSDSSAALAAPGSGEVEVAGAYVREEPVESTIRPTAFITLTVVILVIVAVSLAAIIAGGNFDGGQPGLTTHR</sequence>
<organism evidence="3 4">
    <name type="scientific">Yinghuangia soli</name>
    <dbReference type="NCBI Taxonomy" id="2908204"/>
    <lineage>
        <taxon>Bacteria</taxon>
        <taxon>Bacillati</taxon>
        <taxon>Actinomycetota</taxon>
        <taxon>Actinomycetes</taxon>
        <taxon>Kitasatosporales</taxon>
        <taxon>Streptomycetaceae</taxon>
        <taxon>Yinghuangia</taxon>
    </lineage>
</organism>
<keyword evidence="2" id="KW-1133">Transmembrane helix</keyword>
<dbReference type="AlphaFoldDB" id="A0AA41QBS5"/>
<evidence type="ECO:0000313" key="4">
    <source>
        <dbReference type="Proteomes" id="UP001165378"/>
    </source>
</evidence>
<dbReference type="EMBL" id="JAKFHA010000070">
    <property type="protein sequence ID" value="MCF2533979.1"/>
    <property type="molecule type" value="Genomic_DNA"/>
</dbReference>
<gene>
    <name evidence="3" type="ORF">LZ495_43105</name>
</gene>
<reference evidence="3" key="1">
    <citation type="submission" date="2022-01" db="EMBL/GenBank/DDBJ databases">
        <title>Genome-Based Taxonomic Classification of the Phylum Actinobacteria.</title>
        <authorList>
            <person name="Gao Y."/>
        </authorList>
    </citation>
    <scope>NUCLEOTIDE SEQUENCE</scope>
    <source>
        <strain evidence="3">KLBMP 8922</strain>
    </source>
</reference>
<feature type="transmembrane region" description="Helical" evidence="2">
    <location>
        <begin position="42"/>
        <end position="63"/>
    </location>
</feature>
<evidence type="ECO:0000313" key="3">
    <source>
        <dbReference type="EMBL" id="MCF2533979.1"/>
    </source>
</evidence>
<accession>A0AA41QBS5</accession>
<name>A0AA41QBS5_9ACTN</name>
<evidence type="ECO:0000256" key="2">
    <source>
        <dbReference type="SAM" id="Phobius"/>
    </source>
</evidence>
<comment type="caution">
    <text evidence="3">The sequence shown here is derived from an EMBL/GenBank/DDBJ whole genome shotgun (WGS) entry which is preliminary data.</text>
</comment>
<dbReference type="Proteomes" id="UP001165378">
    <property type="component" value="Unassembled WGS sequence"/>
</dbReference>
<keyword evidence="4" id="KW-1185">Reference proteome</keyword>
<protein>
    <submittedName>
        <fullName evidence="3">Uncharacterized protein</fullName>
    </submittedName>
</protein>
<feature type="region of interest" description="Disordered" evidence="1">
    <location>
        <begin position="1"/>
        <end position="20"/>
    </location>
</feature>
<feature type="compositionally biased region" description="Polar residues" evidence="1">
    <location>
        <begin position="1"/>
        <end position="11"/>
    </location>
</feature>
<evidence type="ECO:0000256" key="1">
    <source>
        <dbReference type="SAM" id="MobiDB-lite"/>
    </source>
</evidence>
<keyword evidence="2" id="KW-0812">Transmembrane</keyword>